<dbReference type="Pfam" id="PF12833">
    <property type="entry name" value="HTH_18"/>
    <property type="match status" value="1"/>
</dbReference>
<dbReference type="PRINTS" id="PR00032">
    <property type="entry name" value="HTHARAC"/>
</dbReference>
<dbReference type="RefSeq" id="WP_191751050.1">
    <property type="nucleotide sequence ID" value="NZ_JACSQZ010000072.1"/>
</dbReference>
<dbReference type="InterPro" id="IPR009057">
    <property type="entry name" value="Homeodomain-like_sf"/>
</dbReference>
<evidence type="ECO:0000256" key="2">
    <source>
        <dbReference type="ARBA" id="ARBA00023125"/>
    </source>
</evidence>
<accession>A0ABR8Q7F5</accession>
<evidence type="ECO:0000313" key="5">
    <source>
        <dbReference type="EMBL" id="MBD7916305.1"/>
    </source>
</evidence>
<dbReference type="EMBL" id="JACSQZ010000072">
    <property type="protein sequence ID" value="MBD7916305.1"/>
    <property type="molecule type" value="Genomic_DNA"/>
</dbReference>
<keyword evidence="3" id="KW-0804">Transcription</keyword>
<keyword evidence="1" id="KW-0805">Transcription regulation</keyword>
<keyword evidence="2" id="KW-0238">DNA-binding</keyword>
<reference evidence="5 6" key="1">
    <citation type="submission" date="2020-08" db="EMBL/GenBank/DDBJ databases">
        <title>A Genomic Blueprint of the Chicken Gut Microbiome.</title>
        <authorList>
            <person name="Gilroy R."/>
            <person name="Ravi A."/>
            <person name="Getino M."/>
            <person name="Pursley I."/>
            <person name="Horton D.L."/>
            <person name="Alikhan N.-F."/>
            <person name="Baker D."/>
            <person name="Gharbi K."/>
            <person name="Hall N."/>
            <person name="Watson M."/>
            <person name="Adriaenssens E.M."/>
            <person name="Foster-Nyarko E."/>
            <person name="Jarju S."/>
            <person name="Secka A."/>
            <person name="Antonio M."/>
            <person name="Oren A."/>
            <person name="Chaudhuri R."/>
            <person name="La Ragione R.M."/>
            <person name="Hildebrand F."/>
            <person name="Pallen M.J."/>
        </authorList>
    </citation>
    <scope>NUCLEOTIDE SEQUENCE [LARGE SCALE GENOMIC DNA]</scope>
    <source>
        <strain evidence="5 6">Sa3CUN1</strain>
    </source>
</reference>
<dbReference type="Proteomes" id="UP000640335">
    <property type="component" value="Unassembled WGS sequence"/>
</dbReference>
<dbReference type="SUPFAM" id="SSF46689">
    <property type="entry name" value="Homeodomain-like"/>
    <property type="match status" value="2"/>
</dbReference>
<organism evidence="5 6">
    <name type="scientific">Clostridium gallinarum</name>
    <dbReference type="NCBI Taxonomy" id="2762246"/>
    <lineage>
        <taxon>Bacteria</taxon>
        <taxon>Bacillati</taxon>
        <taxon>Bacillota</taxon>
        <taxon>Clostridia</taxon>
        <taxon>Eubacteriales</taxon>
        <taxon>Clostridiaceae</taxon>
        <taxon>Clostridium</taxon>
    </lineage>
</organism>
<keyword evidence="6" id="KW-1185">Reference proteome</keyword>
<dbReference type="InterPro" id="IPR018060">
    <property type="entry name" value="HTH_AraC"/>
</dbReference>
<evidence type="ECO:0000256" key="3">
    <source>
        <dbReference type="ARBA" id="ARBA00023163"/>
    </source>
</evidence>
<proteinExistence type="predicted"/>
<evidence type="ECO:0000256" key="1">
    <source>
        <dbReference type="ARBA" id="ARBA00023015"/>
    </source>
</evidence>
<name>A0ABR8Q7F5_9CLOT</name>
<dbReference type="InterPro" id="IPR020449">
    <property type="entry name" value="Tscrpt_reg_AraC-type_HTH"/>
</dbReference>
<evidence type="ECO:0000313" key="6">
    <source>
        <dbReference type="Proteomes" id="UP000640335"/>
    </source>
</evidence>
<dbReference type="InterPro" id="IPR018062">
    <property type="entry name" value="HTH_AraC-typ_CS"/>
</dbReference>
<sequence>MNDGYESFESDFNIFNNRMSLLIESRDKEQIIKIIKEKHISEVNDEVDKEHKKDDLIIWNAIYTREIIRNGISKKYLHPMYNKFYRKIKENNSIYGLQEIELDMINEYMELLINDTEITDSFTVNKLLQALHLNIENHTSLEEICRSLNISVGYASTCFKKYKGISIMRYLREIKIERAKTLLLSTEKSILEISILLGFHDQSHFTNTFKKIVGISPLKFRNKNYTI</sequence>
<gene>
    <name evidence="5" type="ORF">H9660_14250</name>
</gene>
<dbReference type="PROSITE" id="PS00041">
    <property type="entry name" value="HTH_ARAC_FAMILY_1"/>
    <property type="match status" value="1"/>
</dbReference>
<dbReference type="PANTHER" id="PTHR43280:SF2">
    <property type="entry name" value="HTH-TYPE TRANSCRIPTIONAL REGULATOR EXSA"/>
    <property type="match status" value="1"/>
</dbReference>
<comment type="caution">
    <text evidence="5">The sequence shown here is derived from an EMBL/GenBank/DDBJ whole genome shotgun (WGS) entry which is preliminary data.</text>
</comment>
<evidence type="ECO:0000259" key="4">
    <source>
        <dbReference type="PROSITE" id="PS01124"/>
    </source>
</evidence>
<feature type="domain" description="HTH araC/xylS-type" evidence="4">
    <location>
        <begin position="125"/>
        <end position="223"/>
    </location>
</feature>
<dbReference type="PROSITE" id="PS01124">
    <property type="entry name" value="HTH_ARAC_FAMILY_2"/>
    <property type="match status" value="1"/>
</dbReference>
<dbReference type="SMART" id="SM00342">
    <property type="entry name" value="HTH_ARAC"/>
    <property type="match status" value="1"/>
</dbReference>
<protein>
    <submittedName>
        <fullName evidence="5">Helix-turn-helix transcriptional regulator</fullName>
    </submittedName>
</protein>
<dbReference type="Gene3D" id="1.10.10.60">
    <property type="entry name" value="Homeodomain-like"/>
    <property type="match status" value="2"/>
</dbReference>
<dbReference type="PANTHER" id="PTHR43280">
    <property type="entry name" value="ARAC-FAMILY TRANSCRIPTIONAL REGULATOR"/>
    <property type="match status" value="1"/>
</dbReference>